<dbReference type="GO" id="GO:0006508">
    <property type="term" value="P:proteolysis"/>
    <property type="evidence" value="ECO:0007669"/>
    <property type="project" value="UniProtKB-KW"/>
</dbReference>
<comment type="similarity">
    <text evidence="1">Belongs to the peptidase U32 family. UbiV subfamily.</text>
</comment>
<feature type="binding site" evidence="1">
    <location>
        <position position="217"/>
    </location>
    <ligand>
        <name>[4Fe-4S] cluster</name>
        <dbReference type="ChEBI" id="CHEBI:49883"/>
    </ligand>
</feature>
<keyword evidence="3" id="KW-1185">Reference proteome</keyword>
<dbReference type="GO" id="GO:0046872">
    <property type="term" value="F:metal ion binding"/>
    <property type="evidence" value="ECO:0007669"/>
    <property type="project" value="UniProtKB-KW"/>
</dbReference>
<reference evidence="2 3" key="1">
    <citation type="journal article" date="2015" name="Stand. Genomic Sci.">
        <title>Genomic Encyclopedia of Bacterial and Archaeal Type Strains, Phase III: the genomes of soil and plant-associated and newly described type strains.</title>
        <authorList>
            <person name="Whitman W.B."/>
            <person name="Woyke T."/>
            <person name="Klenk H.P."/>
            <person name="Zhou Y."/>
            <person name="Lilburn T.G."/>
            <person name="Beck B.J."/>
            <person name="De Vos P."/>
            <person name="Vandamme P."/>
            <person name="Eisen J.A."/>
            <person name="Garrity G."/>
            <person name="Hugenholtz P."/>
            <person name="Kyrpides N.C."/>
        </authorList>
    </citation>
    <scope>NUCLEOTIDE SEQUENCE [LARGE SCALE GENOMIC DNA]</scope>
    <source>
        <strain evidence="2 3">CGMCC 1.10136</strain>
    </source>
</reference>
<dbReference type="InterPro" id="IPR051454">
    <property type="entry name" value="RNA/ubiquinone_mod_enzymes"/>
</dbReference>
<sequence length="317" mass="35084">MTDTVATPAHATAPDSAAPAEQANRLKISLGPLQYFWPRETTLAFYREAIHWPVDIVYLGETVCSKRRELRTVEWIELAEELATSGKQIVLSSLALIEAESELSVLNRQISHGGFWVEANDLSAVQLCREKGLPFVAGPALNVYNHRALAMLVEDGLRRWVPGVEQGEVLIRELKDALEQEGGAMPELEVIAWGRLPLSYSARCFTARALDIAKDQCGFRCIDYPDGLPLATREGRPFLRINGIQVQGEEVTDLGPELPDLRALGVDILRLYPQAEGMEAVVRHFDLARNSLTAPPRIGQRNGYWHGEPGMRPVAAA</sequence>
<protein>
    <recommendedName>
        <fullName evidence="1">Ubiquinone biosynthesis protein UbiV</fullName>
    </recommendedName>
</protein>
<keyword evidence="1" id="KW-0479">Metal-binding</keyword>
<dbReference type="Pfam" id="PF01136">
    <property type="entry name" value="Peptidase_U32"/>
    <property type="match status" value="1"/>
</dbReference>
<dbReference type="OrthoDB" id="8523349at2"/>
<accession>A0A562LY77</accession>
<gene>
    <name evidence="1" type="primary">ubiV</name>
    <name evidence="2" type="ORF">IP93_00844</name>
</gene>
<keyword evidence="2" id="KW-0378">Hydrolase</keyword>
<comment type="caution">
    <text evidence="2">The sequence shown here is derived from an EMBL/GenBank/DDBJ whole genome shotgun (WGS) entry which is preliminary data.</text>
</comment>
<name>A0A562LY77_9GAMM</name>
<keyword evidence="1" id="KW-0004">4Fe-4S</keyword>
<dbReference type="GO" id="GO:0006744">
    <property type="term" value="P:ubiquinone biosynthetic process"/>
    <property type="evidence" value="ECO:0007669"/>
    <property type="project" value="UniProtKB-UniRule"/>
</dbReference>
<dbReference type="InterPro" id="IPR001539">
    <property type="entry name" value="Peptidase_U32"/>
</dbReference>
<dbReference type="AlphaFoldDB" id="A0A562LY77"/>
<dbReference type="PANTHER" id="PTHR30217:SF11">
    <property type="entry name" value="UBIQUINONE BIOSYNTHESIS PROTEIN UBIV"/>
    <property type="match status" value="1"/>
</dbReference>
<dbReference type="GO" id="GO:0008233">
    <property type="term" value="F:peptidase activity"/>
    <property type="evidence" value="ECO:0007669"/>
    <property type="project" value="UniProtKB-KW"/>
</dbReference>
<dbReference type="UniPathway" id="UPA00232"/>
<dbReference type="PANTHER" id="PTHR30217">
    <property type="entry name" value="PEPTIDASE U32 FAMILY"/>
    <property type="match status" value="1"/>
</dbReference>
<dbReference type="EMBL" id="VLKP01000003">
    <property type="protein sequence ID" value="TWI12503.1"/>
    <property type="molecule type" value="Genomic_DNA"/>
</dbReference>
<organism evidence="2 3">
    <name type="scientific">Aerolutibacter ruishenii</name>
    <dbReference type="NCBI Taxonomy" id="686800"/>
    <lineage>
        <taxon>Bacteria</taxon>
        <taxon>Pseudomonadati</taxon>
        <taxon>Pseudomonadota</taxon>
        <taxon>Gammaproteobacteria</taxon>
        <taxon>Lysobacterales</taxon>
        <taxon>Lysobacteraceae</taxon>
        <taxon>Aerolutibacter</taxon>
    </lineage>
</organism>
<evidence type="ECO:0000313" key="2">
    <source>
        <dbReference type="EMBL" id="TWI12503.1"/>
    </source>
</evidence>
<feature type="binding site" evidence="1">
    <location>
        <position position="204"/>
    </location>
    <ligand>
        <name>[4Fe-4S] cluster</name>
        <dbReference type="ChEBI" id="CHEBI:49883"/>
    </ligand>
</feature>
<evidence type="ECO:0000256" key="1">
    <source>
        <dbReference type="HAMAP-Rule" id="MF_02233"/>
    </source>
</evidence>
<dbReference type="RefSeq" id="WP_144812444.1">
    <property type="nucleotide sequence ID" value="NZ_VLKP01000003.1"/>
</dbReference>
<dbReference type="Proteomes" id="UP000316471">
    <property type="component" value="Unassembled WGS sequence"/>
</dbReference>
<comment type="pathway">
    <text evidence="1">Cofactor biosynthesis; ubiquinone biosynthesis.</text>
</comment>
<dbReference type="HAMAP" id="MF_02233">
    <property type="entry name" value="UbiV"/>
    <property type="match status" value="1"/>
</dbReference>
<keyword evidence="1" id="KW-0411">Iron-sulfur</keyword>
<keyword evidence="1" id="KW-0408">Iron</keyword>
<proteinExistence type="inferred from homology"/>
<dbReference type="InterPro" id="IPR043693">
    <property type="entry name" value="UbiV"/>
</dbReference>
<dbReference type="GO" id="GO:0051539">
    <property type="term" value="F:4 iron, 4 sulfur cluster binding"/>
    <property type="evidence" value="ECO:0007669"/>
    <property type="project" value="UniProtKB-UniRule"/>
</dbReference>
<keyword evidence="1" id="KW-0831">Ubiquinone biosynthesis</keyword>
<feature type="binding site" evidence="1">
    <location>
        <position position="221"/>
    </location>
    <ligand>
        <name>[4Fe-4S] cluster</name>
        <dbReference type="ChEBI" id="CHEBI:49883"/>
    </ligand>
</feature>
<comment type="cofactor">
    <cofactor evidence="1">
        <name>[4Fe-4S] cluster</name>
        <dbReference type="ChEBI" id="CHEBI:49883"/>
    </cofactor>
</comment>
<evidence type="ECO:0000313" key="3">
    <source>
        <dbReference type="Proteomes" id="UP000316471"/>
    </source>
</evidence>
<feature type="binding site" evidence="1">
    <location>
        <position position="64"/>
    </location>
    <ligand>
        <name>[4Fe-4S] cluster</name>
        <dbReference type="ChEBI" id="CHEBI:49883"/>
    </ligand>
</feature>
<comment type="function">
    <text evidence="1">Required for O(2)-independent ubiquinone (coenzyme Q) biosynthesis. Together with UbiU, is essential for the C6-hydroxylation reaction in the oxygen-independent ubiquinone biosynthesis pathway.</text>
</comment>
<dbReference type="NCBIfam" id="NF011991">
    <property type="entry name" value="PRK15447.1"/>
    <property type="match status" value="1"/>
</dbReference>
<comment type="subunit">
    <text evidence="1">Forms a heterodimer with UbiU.</text>
</comment>
<keyword evidence="2" id="KW-0645">Protease</keyword>